<evidence type="ECO:0000313" key="1">
    <source>
        <dbReference type="EMBL" id="KAJ8686811.1"/>
    </source>
</evidence>
<organism evidence="1 2">
    <name type="scientific">Eretmocerus hayati</name>
    <dbReference type="NCBI Taxonomy" id="131215"/>
    <lineage>
        <taxon>Eukaryota</taxon>
        <taxon>Metazoa</taxon>
        <taxon>Ecdysozoa</taxon>
        <taxon>Arthropoda</taxon>
        <taxon>Hexapoda</taxon>
        <taxon>Insecta</taxon>
        <taxon>Pterygota</taxon>
        <taxon>Neoptera</taxon>
        <taxon>Endopterygota</taxon>
        <taxon>Hymenoptera</taxon>
        <taxon>Apocrita</taxon>
        <taxon>Proctotrupomorpha</taxon>
        <taxon>Chalcidoidea</taxon>
        <taxon>Aphelinidae</taxon>
        <taxon>Aphelininae</taxon>
        <taxon>Eretmocerus</taxon>
    </lineage>
</organism>
<reference evidence="1" key="1">
    <citation type="submission" date="2023-04" db="EMBL/GenBank/DDBJ databases">
        <title>A chromosome-level genome assembly of the parasitoid wasp Eretmocerus hayati.</title>
        <authorList>
            <person name="Zhong Y."/>
            <person name="Liu S."/>
            <person name="Liu Y."/>
        </authorList>
    </citation>
    <scope>NUCLEOTIDE SEQUENCE</scope>
    <source>
        <strain evidence="1">ZJU_SS_LIU_2023</strain>
    </source>
</reference>
<evidence type="ECO:0000313" key="2">
    <source>
        <dbReference type="Proteomes" id="UP001239111"/>
    </source>
</evidence>
<proteinExistence type="predicted"/>
<sequence length="795" mass="89228">MARVPKHRRIKRATVLIKRTRCVKNIKSKTYTPLYQKLKHNNHSLAKALTQEKQESQSLFTRNIELLSEVQDLVQACNSRDLVIGNVLKNSKQMMQMLVTMSEFLSNTISSCQEYVSNQQISRRTSSSSAGRRESTKRMSTKSPARGVVKPMVSGHTITRPTINLSRVNMQRLQNVNLSIIEEGPSSPDRSLNRSVESRRSRVLPERISVPALGTEDAQDCIVLNRRANRFSGSRLSGRFSKRNSGRLSSRLSKRSSEHAEVIKSPRVALQDVSRYLCNSQTVNVRTLSESARSSHPSRSPSNVEEEQVDDVQSNAENSNAVTANGTDAFMESDSDAEDTLISDTSRSQTMSNETRAYENRPLSSSSDTVDPMEGPSWLYDSTMESPGRIETNRSPVSSILSGERRKSTYFRIPELPKNTKNTRFNLNNARAVTPTMETPSRNTTVLSSSFVAGTDEDSDDQRVNLRYITQRRGPSSRTPSVNDPSSVLAEDDEDEDDDDEETLILNMKRQLKPQPLPRETEFEQPERLQFDMNELLQLTPLKPLLTINANANNAPTQMDVDNEVTATVQISNRPPNASESTPRSIDSDAFGRMSTTKIRPNNQPETVAHKGDAAQDRRMSEQTTDRIDVALPRLPDVLNLTDDHTTQMILTPAINKIVEKRKRFVTKQPNDPLPVVAPKLELEDEAPRVKSKKPRQRKKKSNDENDQNKDPSAAKVVLQKLNEPTRTNSMSEAPRSERKKSDESVSSTRSSMLSRADQSSDSESSTTSYSSRQISSRPRRQKAPTNLQEPSLSK</sequence>
<protein>
    <submittedName>
        <fullName evidence="1">Uncharacterized protein</fullName>
    </submittedName>
</protein>
<accession>A0ACC2PTG7</accession>
<comment type="caution">
    <text evidence="1">The sequence shown here is derived from an EMBL/GenBank/DDBJ whole genome shotgun (WGS) entry which is preliminary data.</text>
</comment>
<keyword evidence="2" id="KW-1185">Reference proteome</keyword>
<gene>
    <name evidence="1" type="ORF">QAD02_022605</name>
</gene>
<dbReference type="EMBL" id="CM056741">
    <property type="protein sequence ID" value="KAJ8686811.1"/>
    <property type="molecule type" value="Genomic_DNA"/>
</dbReference>
<name>A0ACC2PTG7_9HYME</name>
<dbReference type="Proteomes" id="UP001239111">
    <property type="component" value="Chromosome 1"/>
</dbReference>